<dbReference type="Proteomes" id="UP000607281">
    <property type="component" value="Unassembled WGS sequence"/>
</dbReference>
<evidence type="ECO:0000313" key="1">
    <source>
        <dbReference type="EMBL" id="MBD2344131.1"/>
    </source>
</evidence>
<dbReference type="EMBL" id="JACJRF010000010">
    <property type="protein sequence ID" value="MBD2344131.1"/>
    <property type="molecule type" value="Genomic_DNA"/>
</dbReference>
<reference evidence="1 2" key="1">
    <citation type="journal article" date="2020" name="ISME J.">
        <title>Comparative genomics reveals insights into cyanobacterial evolution and habitat adaptation.</title>
        <authorList>
            <person name="Chen M.Y."/>
            <person name="Teng W.K."/>
            <person name="Zhao L."/>
            <person name="Hu C.X."/>
            <person name="Zhou Y.K."/>
            <person name="Han B.P."/>
            <person name="Song L.R."/>
            <person name="Shu W.S."/>
        </authorList>
    </citation>
    <scope>NUCLEOTIDE SEQUENCE [LARGE SCALE GENOMIC DNA]</scope>
    <source>
        <strain evidence="1 2">FACHB-260</strain>
    </source>
</reference>
<protein>
    <recommendedName>
        <fullName evidence="3">Secreted protein</fullName>
    </recommendedName>
</protein>
<keyword evidence="2" id="KW-1185">Reference proteome</keyword>
<gene>
    <name evidence="1" type="ORF">H6G18_08210</name>
</gene>
<organism evidence="1 2">
    <name type="scientific">Anabaena subtropica FACHB-260</name>
    <dbReference type="NCBI Taxonomy" id="2692884"/>
    <lineage>
        <taxon>Bacteria</taxon>
        <taxon>Bacillati</taxon>
        <taxon>Cyanobacteriota</taxon>
        <taxon>Cyanophyceae</taxon>
        <taxon>Nostocales</taxon>
        <taxon>Nostocaceae</taxon>
        <taxon>Anabaena</taxon>
    </lineage>
</organism>
<dbReference type="RefSeq" id="WP_190406591.1">
    <property type="nucleotide sequence ID" value="NZ_JACJRF010000010.1"/>
</dbReference>
<sequence>MVLCVKHLYLACSCALPHRHKTASRSVAQLQTSGDYLWRLTETVESLSPAFVYPPAIFKLSTPSRS</sequence>
<comment type="caution">
    <text evidence="1">The sequence shown here is derived from an EMBL/GenBank/DDBJ whole genome shotgun (WGS) entry which is preliminary data.</text>
</comment>
<accession>A0ABR8CLL8</accession>
<name>A0ABR8CLL8_9NOST</name>
<evidence type="ECO:0008006" key="3">
    <source>
        <dbReference type="Google" id="ProtNLM"/>
    </source>
</evidence>
<proteinExistence type="predicted"/>
<evidence type="ECO:0000313" key="2">
    <source>
        <dbReference type="Proteomes" id="UP000607281"/>
    </source>
</evidence>